<name>A0A3B0XY84_9ZZZZ</name>
<proteinExistence type="inferred from homology"/>
<feature type="domain" description="HRDC" evidence="6">
    <location>
        <begin position="215"/>
        <end position="295"/>
    </location>
</feature>
<dbReference type="PANTHER" id="PTHR47649:SF1">
    <property type="entry name" value="RIBONUCLEASE D"/>
    <property type="match status" value="1"/>
</dbReference>
<sequence length="392" mass="44357">MSASDTPYLFIDTVDELTVFCDSLKGESWLALDTEFIREKTYYPLLCLLQVGVPGNIACIDPIAIDDMSPLFDILYDRNIVKVIHSCSQDLEIFAYLQGEIPAPIFDTQLAAPLLGFPEQVGYANFVREILGITLDKSQTRTDWSRRPLAPEQLAYAADDVRYLGEIYPAFRDKLKEKGRLEWLDAEFAQYEKVERYIHKPEQAWQRIRGLEKLRSKALSILQVLAAWREAIAQEKNLPRSWVLKDDALVDIARIAPTSLDKLGAIRNFPPRTLDRYGEIIIKHVAEAEERSPEPLPPGKRRTRPTADEDAMADILQAHLRVLAEKYQINSASLASRKELVALAQGEENIPLLKGWRHKMAGVELLAMRDGKRKLTVADGRVVISGADQGNY</sequence>
<keyword evidence="4 7" id="KW-0378">Hydrolase</keyword>
<dbReference type="SMART" id="SM00474">
    <property type="entry name" value="35EXOc"/>
    <property type="match status" value="1"/>
</dbReference>
<reference evidence="7" key="1">
    <citation type="submission" date="2018-06" db="EMBL/GenBank/DDBJ databases">
        <authorList>
            <person name="Zhirakovskaya E."/>
        </authorList>
    </citation>
    <scope>NUCLEOTIDE SEQUENCE</scope>
</reference>
<dbReference type="InterPro" id="IPR010997">
    <property type="entry name" value="HRDC-like_sf"/>
</dbReference>
<evidence type="ECO:0000313" key="7">
    <source>
        <dbReference type="EMBL" id="VAW73338.1"/>
    </source>
</evidence>
<dbReference type="EC" id="3.1.26.3" evidence="7"/>
<dbReference type="InterPro" id="IPR006292">
    <property type="entry name" value="RNase_D"/>
</dbReference>
<dbReference type="GO" id="GO:0008408">
    <property type="term" value="F:3'-5' exonuclease activity"/>
    <property type="evidence" value="ECO:0007669"/>
    <property type="project" value="InterPro"/>
</dbReference>
<dbReference type="Pfam" id="PF01612">
    <property type="entry name" value="DNA_pol_A_exo1"/>
    <property type="match status" value="1"/>
</dbReference>
<keyword evidence="1" id="KW-0963">Cytoplasm</keyword>
<evidence type="ECO:0000256" key="5">
    <source>
        <dbReference type="ARBA" id="ARBA00022839"/>
    </source>
</evidence>
<dbReference type="PANTHER" id="PTHR47649">
    <property type="entry name" value="RIBONUCLEASE D"/>
    <property type="match status" value="1"/>
</dbReference>
<evidence type="ECO:0000256" key="1">
    <source>
        <dbReference type="ARBA" id="ARBA00022490"/>
    </source>
</evidence>
<dbReference type="Pfam" id="PF00570">
    <property type="entry name" value="HRDC"/>
    <property type="match status" value="1"/>
</dbReference>
<dbReference type="GO" id="GO:0004525">
    <property type="term" value="F:ribonuclease III activity"/>
    <property type="evidence" value="ECO:0007669"/>
    <property type="project" value="UniProtKB-EC"/>
</dbReference>
<dbReference type="GO" id="GO:0033890">
    <property type="term" value="F:ribonuclease D activity"/>
    <property type="evidence" value="ECO:0007669"/>
    <property type="project" value="InterPro"/>
</dbReference>
<organism evidence="7">
    <name type="scientific">hydrothermal vent metagenome</name>
    <dbReference type="NCBI Taxonomy" id="652676"/>
    <lineage>
        <taxon>unclassified sequences</taxon>
        <taxon>metagenomes</taxon>
        <taxon>ecological metagenomes</taxon>
    </lineage>
</organism>
<dbReference type="NCBIfam" id="TIGR01388">
    <property type="entry name" value="rnd"/>
    <property type="match status" value="1"/>
</dbReference>
<dbReference type="InterPro" id="IPR051086">
    <property type="entry name" value="RNase_D-like"/>
</dbReference>
<evidence type="ECO:0000256" key="4">
    <source>
        <dbReference type="ARBA" id="ARBA00022801"/>
    </source>
</evidence>
<dbReference type="SUPFAM" id="SSF53098">
    <property type="entry name" value="Ribonuclease H-like"/>
    <property type="match status" value="1"/>
</dbReference>
<gene>
    <name evidence="7" type="ORF">MNBD_GAMMA15-662</name>
</gene>
<keyword evidence="2" id="KW-0819">tRNA processing</keyword>
<dbReference type="InterPro" id="IPR002121">
    <property type="entry name" value="HRDC_dom"/>
</dbReference>
<keyword evidence="3" id="KW-0540">Nuclease</keyword>
<dbReference type="Gene3D" id="1.10.150.80">
    <property type="entry name" value="HRDC domain"/>
    <property type="match status" value="1"/>
</dbReference>
<dbReference type="PROSITE" id="PS50967">
    <property type="entry name" value="HRDC"/>
    <property type="match status" value="1"/>
</dbReference>
<evidence type="ECO:0000256" key="3">
    <source>
        <dbReference type="ARBA" id="ARBA00022722"/>
    </source>
</evidence>
<evidence type="ECO:0000259" key="6">
    <source>
        <dbReference type="PROSITE" id="PS50967"/>
    </source>
</evidence>
<dbReference type="InterPro" id="IPR036397">
    <property type="entry name" value="RNaseH_sf"/>
</dbReference>
<dbReference type="EMBL" id="UOFN01000013">
    <property type="protein sequence ID" value="VAW73338.1"/>
    <property type="molecule type" value="Genomic_DNA"/>
</dbReference>
<dbReference type="GO" id="GO:0003676">
    <property type="term" value="F:nucleic acid binding"/>
    <property type="evidence" value="ECO:0007669"/>
    <property type="project" value="InterPro"/>
</dbReference>
<evidence type="ECO:0000256" key="2">
    <source>
        <dbReference type="ARBA" id="ARBA00022694"/>
    </source>
</evidence>
<protein>
    <submittedName>
        <fullName evidence="7">Ribonuclease D</fullName>
        <ecNumber evidence="7">3.1.26.3</ecNumber>
    </submittedName>
</protein>
<dbReference type="AlphaFoldDB" id="A0A3B0XY84"/>
<dbReference type="CDD" id="cd06142">
    <property type="entry name" value="RNaseD_exo"/>
    <property type="match status" value="1"/>
</dbReference>
<keyword evidence="5" id="KW-0269">Exonuclease</keyword>
<dbReference type="SMART" id="SM00341">
    <property type="entry name" value="HRDC"/>
    <property type="match status" value="1"/>
</dbReference>
<dbReference type="Gene3D" id="3.30.420.10">
    <property type="entry name" value="Ribonuclease H-like superfamily/Ribonuclease H"/>
    <property type="match status" value="1"/>
</dbReference>
<dbReference type="GO" id="GO:0000166">
    <property type="term" value="F:nucleotide binding"/>
    <property type="evidence" value="ECO:0007669"/>
    <property type="project" value="InterPro"/>
</dbReference>
<accession>A0A3B0XY84</accession>
<dbReference type="SUPFAM" id="SSF47819">
    <property type="entry name" value="HRDC-like"/>
    <property type="match status" value="2"/>
</dbReference>
<dbReference type="InterPro" id="IPR044876">
    <property type="entry name" value="HRDC_dom_sf"/>
</dbReference>
<dbReference type="HAMAP" id="MF_01899">
    <property type="entry name" value="RNase_D"/>
    <property type="match status" value="1"/>
</dbReference>
<dbReference type="GO" id="GO:0008033">
    <property type="term" value="P:tRNA processing"/>
    <property type="evidence" value="ECO:0007669"/>
    <property type="project" value="UniProtKB-KW"/>
</dbReference>
<dbReference type="InterPro" id="IPR012337">
    <property type="entry name" value="RNaseH-like_sf"/>
</dbReference>
<dbReference type="InterPro" id="IPR002562">
    <property type="entry name" value="3'-5'_exonuclease_dom"/>
</dbReference>